<dbReference type="GO" id="GO:0005829">
    <property type="term" value="C:cytosol"/>
    <property type="evidence" value="ECO:0007669"/>
    <property type="project" value="TreeGrafter"/>
</dbReference>
<dbReference type="Pfam" id="PF00126">
    <property type="entry name" value="HTH_1"/>
    <property type="match status" value="1"/>
</dbReference>
<dbReference type="PRINTS" id="PR00039">
    <property type="entry name" value="HTHLYSR"/>
</dbReference>
<keyword evidence="2" id="KW-0805">Transcription regulation</keyword>
<dbReference type="GO" id="GO:0003700">
    <property type="term" value="F:DNA-binding transcription factor activity"/>
    <property type="evidence" value="ECO:0007669"/>
    <property type="project" value="InterPro"/>
</dbReference>
<accession>A0A1Y6C789</accession>
<dbReference type="SUPFAM" id="SSF53850">
    <property type="entry name" value="Periplasmic binding protein-like II"/>
    <property type="match status" value="1"/>
</dbReference>
<dbReference type="Pfam" id="PF03466">
    <property type="entry name" value="LysR_substrate"/>
    <property type="match status" value="1"/>
</dbReference>
<name>A0A1Y6C789_9NEIS</name>
<dbReference type="PROSITE" id="PS50931">
    <property type="entry name" value="HTH_LYSR"/>
    <property type="match status" value="1"/>
</dbReference>
<dbReference type="InterPro" id="IPR036388">
    <property type="entry name" value="WH-like_DNA-bd_sf"/>
</dbReference>
<dbReference type="RefSeq" id="WP_085277621.1">
    <property type="nucleotide sequence ID" value="NZ_FXAG01000025.1"/>
</dbReference>
<gene>
    <name evidence="6" type="ORF">SAMN02745746_03613</name>
</gene>
<dbReference type="InterPro" id="IPR000847">
    <property type="entry name" value="LysR_HTH_N"/>
</dbReference>
<dbReference type="InterPro" id="IPR005119">
    <property type="entry name" value="LysR_subst-bd"/>
</dbReference>
<sequence length="298" mass="32860">MKLQQLEVFVAVAEEKSLRAAARRLDLTQPAVTRTVQELESDLGVVLMTRSVQGIELTPFGTALRIRAQQLLEDARRAREEMNQIKGDMRGKVTVSATSTVALTLLPQAIDRFQEAAPEAELTFLEVKFPQATQHLRDGSIDFLVSHVLPDMLDDGLTSIPLFTVDFVVMAREQHPLRHARRLAELADAQWSTTVTSGGAQHSVMEALFQQEGLPLPRRLIQCSSFAIALGLVSGTDTLVLFSRLLAQRIADLGLRQIPLEQPLPALEMSIVMRKDILLTPVAQHFVACLRSAAEALA</sequence>
<organism evidence="6 7">
    <name type="scientific">Pseudogulbenkiania subflava DSM 22618</name>
    <dbReference type="NCBI Taxonomy" id="1123014"/>
    <lineage>
        <taxon>Bacteria</taxon>
        <taxon>Pseudomonadati</taxon>
        <taxon>Pseudomonadota</taxon>
        <taxon>Betaproteobacteria</taxon>
        <taxon>Neisseriales</taxon>
        <taxon>Chromobacteriaceae</taxon>
        <taxon>Pseudogulbenkiania</taxon>
    </lineage>
</organism>
<dbReference type="EMBL" id="FXAG01000025">
    <property type="protein sequence ID" value="SMF48851.1"/>
    <property type="molecule type" value="Genomic_DNA"/>
</dbReference>
<keyword evidence="3 6" id="KW-0238">DNA-binding</keyword>
<dbReference type="InterPro" id="IPR050950">
    <property type="entry name" value="HTH-type_LysR_regulators"/>
</dbReference>
<dbReference type="PANTHER" id="PTHR30419:SF30">
    <property type="entry name" value="LYSR FAMILY TRANSCRIPTIONAL REGULATOR"/>
    <property type="match status" value="1"/>
</dbReference>
<evidence type="ECO:0000256" key="1">
    <source>
        <dbReference type="ARBA" id="ARBA00009437"/>
    </source>
</evidence>
<feature type="domain" description="HTH lysR-type" evidence="5">
    <location>
        <begin position="1"/>
        <end position="58"/>
    </location>
</feature>
<dbReference type="STRING" id="1123014.SAMN02745746_03613"/>
<evidence type="ECO:0000256" key="2">
    <source>
        <dbReference type="ARBA" id="ARBA00023015"/>
    </source>
</evidence>
<dbReference type="PANTHER" id="PTHR30419">
    <property type="entry name" value="HTH-TYPE TRANSCRIPTIONAL REGULATOR YBHD"/>
    <property type="match status" value="1"/>
</dbReference>
<dbReference type="SUPFAM" id="SSF46785">
    <property type="entry name" value="Winged helix' DNA-binding domain"/>
    <property type="match status" value="1"/>
</dbReference>
<dbReference type="Gene3D" id="1.10.10.10">
    <property type="entry name" value="Winged helix-like DNA-binding domain superfamily/Winged helix DNA-binding domain"/>
    <property type="match status" value="1"/>
</dbReference>
<keyword evidence="4" id="KW-0804">Transcription</keyword>
<dbReference type="InterPro" id="IPR036390">
    <property type="entry name" value="WH_DNA-bd_sf"/>
</dbReference>
<dbReference type="AlphaFoldDB" id="A0A1Y6C789"/>
<evidence type="ECO:0000313" key="7">
    <source>
        <dbReference type="Proteomes" id="UP000192920"/>
    </source>
</evidence>
<evidence type="ECO:0000256" key="4">
    <source>
        <dbReference type="ARBA" id="ARBA00023163"/>
    </source>
</evidence>
<evidence type="ECO:0000259" key="5">
    <source>
        <dbReference type="PROSITE" id="PS50931"/>
    </source>
</evidence>
<evidence type="ECO:0000313" key="6">
    <source>
        <dbReference type="EMBL" id="SMF48851.1"/>
    </source>
</evidence>
<comment type="similarity">
    <text evidence="1">Belongs to the LysR transcriptional regulatory family.</text>
</comment>
<protein>
    <submittedName>
        <fullName evidence="6">DNA-binding transcriptional regulator, LysR family</fullName>
    </submittedName>
</protein>
<dbReference type="Proteomes" id="UP000192920">
    <property type="component" value="Unassembled WGS sequence"/>
</dbReference>
<proteinExistence type="inferred from homology"/>
<reference evidence="7" key="1">
    <citation type="submission" date="2017-04" db="EMBL/GenBank/DDBJ databases">
        <authorList>
            <person name="Varghese N."/>
            <person name="Submissions S."/>
        </authorList>
    </citation>
    <scope>NUCLEOTIDE SEQUENCE [LARGE SCALE GENOMIC DNA]</scope>
    <source>
        <strain evidence="7">DSM 22618</strain>
    </source>
</reference>
<dbReference type="GO" id="GO:0003677">
    <property type="term" value="F:DNA binding"/>
    <property type="evidence" value="ECO:0007669"/>
    <property type="project" value="UniProtKB-KW"/>
</dbReference>
<evidence type="ECO:0000256" key="3">
    <source>
        <dbReference type="ARBA" id="ARBA00023125"/>
    </source>
</evidence>
<dbReference type="Gene3D" id="3.40.190.290">
    <property type="match status" value="1"/>
</dbReference>
<dbReference type="FunFam" id="1.10.10.10:FF:000001">
    <property type="entry name" value="LysR family transcriptional regulator"/>
    <property type="match status" value="1"/>
</dbReference>
<keyword evidence="7" id="KW-1185">Reference proteome</keyword>